<feature type="transmembrane region" description="Helical" evidence="1">
    <location>
        <begin position="290"/>
        <end position="314"/>
    </location>
</feature>
<sequence>MTPYDLNSFALDDGQHFGGAPGLNNSDPTVDIPYTLVDVQRFGGSYVVAGACLGLPLYGIAIGQAVFYYRTYTNDSLRLKLLIGLLLMLQTGHSISLMIFLPSFFLNLTFLPSPAFLNEITGYWIDHQVAKSLATSDVFAVSISMVVQSAYALKVWHLSSQNKSLVGPLFLLILVAFGIGVFTGFPLQPGDTEIVNWSYAEPFTIMRLPQLGLTTAGDILITWSLVHYLRAGHSRQYFARTRSLVHRLILYCVATGLATSVLSTASFIMLAVNAIRGESVRSFNPDHGLVISRLVVEALFLYTLCGSVYINAYLASLNLRNNLRNIGRPHEGRFISAISREMEETQVDKVLVIGPGVTLDARSRV</sequence>
<keyword evidence="4" id="KW-1185">Reference proteome</keyword>
<keyword evidence="1" id="KW-0472">Membrane</keyword>
<feature type="transmembrane region" description="Helical" evidence="1">
    <location>
        <begin position="248"/>
        <end position="270"/>
    </location>
</feature>
<evidence type="ECO:0000259" key="2">
    <source>
        <dbReference type="Pfam" id="PF20152"/>
    </source>
</evidence>
<feature type="transmembrane region" description="Helical" evidence="1">
    <location>
        <begin position="165"/>
        <end position="188"/>
    </location>
</feature>
<feature type="transmembrane region" description="Helical" evidence="1">
    <location>
        <begin position="46"/>
        <end position="69"/>
    </location>
</feature>
<keyword evidence="1" id="KW-1133">Transmembrane helix</keyword>
<dbReference type="InterPro" id="IPR045339">
    <property type="entry name" value="DUF6534"/>
</dbReference>
<evidence type="ECO:0000313" key="4">
    <source>
        <dbReference type="Proteomes" id="UP001556367"/>
    </source>
</evidence>
<comment type="caution">
    <text evidence="3">The sequence shown here is derived from an EMBL/GenBank/DDBJ whole genome shotgun (WGS) entry which is preliminary data.</text>
</comment>
<dbReference type="EMBL" id="JASNQZ010000007">
    <property type="protein sequence ID" value="KAL0955209.1"/>
    <property type="molecule type" value="Genomic_DNA"/>
</dbReference>
<gene>
    <name evidence="3" type="ORF">HGRIS_004113</name>
</gene>
<dbReference type="Pfam" id="PF20152">
    <property type="entry name" value="DUF6534"/>
    <property type="match status" value="1"/>
</dbReference>
<evidence type="ECO:0000256" key="1">
    <source>
        <dbReference type="SAM" id="Phobius"/>
    </source>
</evidence>
<dbReference type="Proteomes" id="UP001556367">
    <property type="component" value="Unassembled WGS sequence"/>
</dbReference>
<dbReference type="PANTHER" id="PTHR40465">
    <property type="entry name" value="CHROMOSOME 1, WHOLE GENOME SHOTGUN SEQUENCE"/>
    <property type="match status" value="1"/>
</dbReference>
<reference evidence="4" key="1">
    <citation type="submission" date="2024-06" db="EMBL/GenBank/DDBJ databases">
        <title>Multi-omics analyses provide insights into the biosynthesis of the anticancer antibiotic pleurotin in Hohenbuehelia grisea.</title>
        <authorList>
            <person name="Weaver J.A."/>
            <person name="Alberti F."/>
        </authorList>
    </citation>
    <scope>NUCLEOTIDE SEQUENCE [LARGE SCALE GENOMIC DNA]</scope>
    <source>
        <strain evidence="4">T-177</strain>
    </source>
</reference>
<feature type="transmembrane region" description="Helical" evidence="1">
    <location>
        <begin position="81"/>
        <end position="105"/>
    </location>
</feature>
<organism evidence="3 4">
    <name type="scientific">Hohenbuehelia grisea</name>
    <dbReference type="NCBI Taxonomy" id="104357"/>
    <lineage>
        <taxon>Eukaryota</taxon>
        <taxon>Fungi</taxon>
        <taxon>Dikarya</taxon>
        <taxon>Basidiomycota</taxon>
        <taxon>Agaricomycotina</taxon>
        <taxon>Agaricomycetes</taxon>
        <taxon>Agaricomycetidae</taxon>
        <taxon>Agaricales</taxon>
        <taxon>Pleurotineae</taxon>
        <taxon>Pleurotaceae</taxon>
        <taxon>Hohenbuehelia</taxon>
    </lineage>
</organism>
<dbReference type="PANTHER" id="PTHR40465:SF1">
    <property type="entry name" value="DUF6534 DOMAIN-CONTAINING PROTEIN"/>
    <property type="match status" value="1"/>
</dbReference>
<protein>
    <recommendedName>
        <fullName evidence="2">DUF6534 domain-containing protein</fullName>
    </recommendedName>
</protein>
<feature type="transmembrane region" description="Helical" evidence="1">
    <location>
        <begin position="133"/>
        <end position="153"/>
    </location>
</feature>
<proteinExistence type="predicted"/>
<keyword evidence="1" id="KW-0812">Transmembrane</keyword>
<feature type="domain" description="DUF6534" evidence="2">
    <location>
        <begin position="215"/>
        <end position="321"/>
    </location>
</feature>
<feature type="transmembrane region" description="Helical" evidence="1">
    <location>
        <begin position="208"/>
        <end position="228"/>
    </location>
</feature>
<name>A0ABR3JHV9_9AGAR</name>
<evidence type="ECO:0000313" key="3">
    <source>
        <dbReference type="EMBL" id="KAL0955209.1"/>
    </source>
</evidence>
<accession>A0ABR3JHV9</accession>